<dbReference type="EMBL" id="KB312206">
    <property type="protein sequence ID" value="ELT87681.1"/>
    <property type="molecule type" value="Genomic_DNA"/>
</dbReference>
<dbReference type="GO" id="GO:0005615">
    <property type="term" value="C:extracellular space"/>
    <property type="evidence" value="ECO:0007669"/>
    <property type="project" value="TreeGrafter"/>
</dbReference>
<feature type="region of interest" description="Disordered" evidence="10">
    <location>
        <begin position="273"/>
        <end position="292"/>
    </location>
</feature>
<dbReference type="GO" id="GO:0060070">
    <property type="term" value="P:canonical Wnt signaling pathway"/>
    <property type="evidence" value="ECO:0007669"/>
    <property type="project" value="TreeGrafter"/>
</dbReference>
<evidence type="ECO:0000256" key="9">
    <source>
        <dbReference type="RuleBase" id="RU003500"/>
    </source>
</evidence>
<sequence length="376" mass="42093">MMATGSRRRGSNPREWSLAALWLGAAIGLLSQGPVGASATWMYLGIAHLGSATTSTHSCHILPGLVYQQLRVCEENPHTMPCVSYGARVGIEECHHQFKKERWNCTTPEDEATGGINLFGQILKRGTKETAFMYAVTSAGVVHAVTKACSSGNLTDCTCDLSQQGQTSGEGWKWGGCSDNVDYGMWFAETFVDAPEKLRHTASKDIRSLMNLQNNAVGRQVINDQMNLKCRCHGVSGSCAVKTCWRTLTSFREAGNELKQKYENSISIAEKSKRKLRQRQRRQRQRRTSNNGLDMVYIEDSPNYCRKNMKRGILGTKGRECERDPDARDSCNTLCCGRGYNTEVVRFVERCQCKFVWCCEVKCKICETITDKQTCK</sequence>
<dbReference type="EnsemblMetazoa" id="CapteT149951">
    <property type="protein sequence ID" value="CapteP149951"/>
    <property type="gene ID" value="CapteG149951"/>
</dbReference>
<dbReference type="GO" id="GO:0030182">
    <property type="term" value="P:neuron differentiation"/>
    <property type="evidence" value="ECO:0007669"/>
    <property type="project" value="TreeGrafter"/>
</dbReference>
<dbReference type="GO" id="GO:0045165">
    <property type="term" value="P:cell fate commitment"/>
    <property type="evidence" value="ECO:0007669"/>
    <property type="project" value="TreeGrafter"/>
</dbReference>
<evidence type="ECO:0000256" key="4">
    <source>
        <dbReference type="ARBA" id="ARBA00022525"/>
    </source>
</evidence>
<keyword evidence="7" id="KW-1015">Disulfide bond</keyword>
<name>R7T4H2_CAPTE</name>
<dbReference type="PANTHER" id="PTHR12027:SF70">
    <property type="entry name" value="PROTEIN WNT-16"/>
    <property type="match status" value="1"/>
</dbReference>
<evidence type="ECO:0000256" key="8">
    <source>
        <dbReference type="ARBA" id="ARBA00023288"/>
    </source>
</evidence>
<dbReference type="PANTHER" id="PTHR12027">
    <property type="entry name" value="WNT RELATED"/>
    <property type="match status" value="1"/>
</dbReference>
<comment type="function">
    <text evidence="9">Ligand for members of the frizzled family of seven transmembrane receptors.</text>
</comment>
<keyword evidence="8" id="KW-0449">Lipoprotein</keyword>
<evidence type="ECO:0000313" key="13">
    <source>
        <dbReference type="Proteomes" id="UP000014760"/>
    </source>
</evidence>
<gene>
    <name evidence="11" type="ORF">CAPTEDRAFT_149951</name>
</gene>
<comment type="subcellular location">
    <subcellularLocation>
        <location evidence="1 9">Secreted</location>
        <location evidence="1 9">Extracellular space</location>
        <location evidence="1 9">Extracellular matrix</location>
    </subcellularLocation>
</comment>
<organism evidence="11">
    <name type="scientific">Capitella teleta</name>
    <name type="common">Polychaete worm</name>
    <dbReference type="NCBI Taxonomy" id="283909"/>
    <lineage>
        <taxon>Eukaryota</taxon>
        <taxon>Metazoa</taxon>
        <taxon>Spiralia</taxon>
        <taxon>Lophotrochozoa</taxon>
        <taxon>Annelida</taxon>
        <taxon>Polychaeta</taxon>
        <taxon>Sedentaria</taxon>
        <taxon>Scolecida</taxon>
        <taxon>Capitellidae</taxon>
        <taxon>Capitella</taxon>
    </lineage>
</organism>
<evidence type="ECO:0000256" key="7">
    <source>
        <dbReference type="ARBA" id="ARBA00023157"/>
    </source>
</evidence>
<evidence type="ECO:0000256" key="3">
    <source>
        <dbReference type="ARBA" id="ARBA00022473"/>
    </source>
</evidence>
<evidence type="ECO:0000313" key="12">
    <source>
        <dbReference type="EnsemblMetazoa" id="CapteP149951"/>
    </source>
</evidence>
<evidence type="ECO:0000256" key="10">
    <source>
        <dbReference type="SAM" id="MobiDB-lite"/>
    </source>
</evidence>
<dbReference type="GO" id="GO:0005125">
    <property type="term" value="F:cytokine activity"/>
    <property type="evidence" value="ECO:0007669"/>
    <property type="project" value="TreeGrafter"/>
</dbReference>
<dbReference type="SMART" id="SM00097">
    <property type="entry name" value="WNT1"/>
    <property type="match status" value="1"/>
</dbReference>
<keyword evidence="13" id="KW-1185">Reference proteome</keyword>
<reference evidence="11 13" key="2">
    <citation type="journal article" date="2013" name="Nature">
        <title>Insights into bilaterian evolution from three spiralian genomes.</title>
        <authorList>
            <person name="Simakov O."/>
            <person name="Marletaz F."/>
            <person name="Cho S.J."/>
            <person name="Edsinger-Gonzales E."/>
            <person name="Havlak P."/>
            <person name="Hellsten U."/>
            <person name="Kuo D.H."/>
            <person name="Larsson T."/>
            <person name="Lv J."/>
            <person name="Arendt D."/>
            <person name="Savage R."/>
            <person name="Osoegawa K."/>
            <person name="de Jong P."/>
            <person name="Grimwood J."/>
            <person name="Chapman J.A."/>
            <person name="Shapiro H."/>
            <person name="Aerts A."/>
            <person name="Otillar R.P."/>
            <person name="Terry A.Y."/>
            <person name="Boore J.L."/>
            <person name="Grigoriev I.V."/>
            <person name="Lindberg D.R."/>
            <person name="Seaver E.C."/>
            <person name="Weisblat D.A."/>
            <person name="Putnam N.H."/>
            <person name="Rokhsar D.S."/>
        </authorList>
    </citation>
    <scope>NUCLEOTIDE SEQUENCE</scope>
    <source>
        <strain evidence="11 13">I ESC-2004</strain>
    </source>
</reference>
<dbReference type="HOGENOM" id="CLU_033039_1_0_1"/>
<dbReference type="Proteomes" id="UP000014760">
    <property type="component" value="Unassembled WGS sequence"/>
</dbReference>
<dbReference type="GO" id="GO:0005109">
    <property type="term" value="F:frizzled binding"/>
    <property type="evidence" value="ECO:0007669"/>
    <property type="project" value="TreeGrafter"/>
</dbReference>
<dbReference type="PROSITE" id="PS00246">
    <property type="entry name" value="WNT1"/>
    <property type="match status" value="1"/>
</dbReference>
<keyword evidence="3 9" id="KW-0217">Developmental protein</keyword>
<dbReference type="Gene3D" id="3.30.2460.20">
    <property type="match status" value="1"/>
</dbReference>
<accession>R7T4H2</accession>
<dbReference type="OMA" id="NCTIHDQ"/>
<reference evidence="12" key="3">
    <citation type="submission" date="2015-06" db="UniProtKB">
        <authorList>
            <consortium name="EnsemblMetazoa"/>
        </authorList>
    </citation>
    <scope>IDENTIFICATION</scope>
</reference>
<keyword evidence="4" id="KW-0964">Secreted</keyword>
<keyword evidence="6 9" id="KW-0879">Wnt signaling pathway</keyword>
<dbReference type="CDD" id="cd19344">
    <property type="entry name" value="Wnt_Wnt16"/>
    <property type="match status" value="1"/>
</dbReference>
<dbReference type="AlphaFoldDB" id="R7T4H2"/>
<dbReference type="EMBL" id="AMQN01015776">
    <property type="status" value="NOT_ANNOTATED_CDS"/>
    <property type="molecule type" value="Genomic_DNA"/>
</dbReference>
<evidence type="ECO:0000256" key="2">
    <source>
        <dbReference type="ARBA" id="ARBA00005683"/>
    </source>
</evidence>
<feature type="compositionally biased region" description="Basic residues" evidence="10">
    <location>
        <begin position="273"/>
        <end position="287"/>
    </location>
</feature>
<evidence type="ECO:0000256" key="5">
    <source>
        <dbReference type="ARBA" id="ARBA00022530"/>
    </source>
</evidence>
<dbReference type="FunFam" id="3.30.2460.20:FF:000001">
    <property type="entry name" value="Wnt homolog"/>
    <property type="match status" value="1"/>
</dbReference>
<dbReference type="Pfam" id="PF00110">
    <property type="entry name" value="wnt"/>
    <property type="match status" value="1"/>
</dbReference>
<protein>
    <recommendedName>
        <fullName evidence="9">Protein Wnt</fullName>
    </recommendedName>
</protein>
<evidence type="ECO:0000256" key="6">
    <source>
        <dbReference type="ARBA" id="ARBA00022687"/>
    </source>
</evidence>
<dbReference type="InterPro" id="IPR005817">
    <property type="entry name" value="Wnt"/>
</dbReference>
<dbReference type="PRINTS" id="PR01349">
    <property type="entry name" value="WNTPROTEIN"/>
</dbReference>
<proteinExistence type="inferred from homology"/>
<keyword evidence="5" id="KW-0272">Extracellular matrix</keyword>
<evidence type="ECO:0000313" key="11">
    <source>
        <dbReference type="EMBL" id="ELT87681.1"/>
    </source>
</evidence>
<comment type="similarity">
    <text evidence="2 9">Belongs to the Wnt family.</text>
</comment>
<dbReference type="InterPro" id="IPR018161">
    <property type="entry name" value="Wnt_CS"/>
</dbReference>
<reference evidence="13" key="1">
    <citation type="submission" date="2012-12" db="EMBL/GenBank/DDBJ databases">
        <authorList>
            <person name="Hellsten U."/>
            <person name="Grimwood J."/>
            <person name="Chapman J.A."/>
            <person name="Shapiro H."/>
            <person name="Aerts A."/>
            <person name="Otillar R.P."/>
            <person name="Terry A.Y."/>
            <person name="Boore J.L."/>
            <person name="Simakov O."/>
            <person name="Marletaz F."/>
            <person name="Cho S.-J."/>
            <person name="Edsinger-Gonzales E."/>
            <person name="Havlak P."/>
            <person name="Kuo D.-H."/>
            <person name="Larsson T."/>
            <person name="Lv J."/>
            <person name="Arendt D."/>
            <person name="Savage R."/>
            <person name="Osoegawa K."/>
            <person name="de Jong P."/>
            <person name="Lindberg D.R."/>
            <person name="Seaver E.C."/>
            <person name="Weisblat D.A."/>
            <person name="Putnam N.H."/>
            <person name="Grigoriev I.V."/>
            <person name="Rokhsar D.S."/>
        </authorList>
    </citation>
    <scope>NUCLEOTIDE SEQUENCE</scope>
    <source>
        <strain evidence="13">I ESC-2004</strain>
    </source>
</reference>
<dbReference type="STRING" id="283909.R7T4H2"/>
<dbReference type="OrthoDB" id="5945655at2759"/>
<dbReference type="InterPro" id="IPR043158">
    <property type="entry name" value="Wnt_C"/>
</dbReference>
<evidence type="ECO:0000256" key="1">
    <source>
        <dbReference type="ARBA" id="ARBA00004498"/>
    </source>
</evidence>